<gene>
    <name evidence="5" type="ORF">C7459_12510</name>
</gene>
<protein>
    <submittedName>
        <fullName evidence="5">Molybdopterin adenylyltransferase</fullName>
    </submittedName>
</protein>
<dbReference type="AlphaFoldDB" id="A0A316DPY2"/>
<keyword evidence="5" id="KW-0548">Nucleotidyltransferase</keyword>
<sequence length="163" mass="17671">MARWNVGILTSSDKGARGEREDLSGQVIREMVLDVDMEVTEYIVIPDEFETIRDALIEFCDDAKLDLIVTTGGTGLARRDVTPEATLAVIDREVPGMAEAMRAASLAKTKFAMLSRAVVGTRGNTLIINLPGSPKGVRECLEVVLPVVPHALEILQGMVGEHK</sequence>
<dbReference type="PROSITE" id="PS01078">
    <property type="entry name" value="MOCF_BIOSYNTHESIS_1"/>
    <property type="match status" value="1"/>
</dbReference>
<reference evidence="5 6" key="1">
    <citation type="submission" date="2018-05" db="EMBL/GenBank/DDBJ databases">
        <title>Genomic Encyclopedia of Type Strains, Phase IV (KMG-IV): sequencing the most valuable type-strain genomes for metagenomic binning, comparative biology and taxonomic classification.</title>
        <authorList>
            <person name="Goeker M."/>
        </authorList>
    </citation>
    <scope>NUCLEOTIDE SEQUENCE [LARGE SCALE GENOMIC DNA]</scope>
    <source>
        <strain evidence="5 6">DSM 18773</strain>
    </source>
</reference>
<dbReference type="GO" id="GO:0016779">
    <property type="term" value="F:nucleotidyltransferase activity"/>
    <property type="evidence" value="ECO:0007669"/>
    <property type="project" value="UniProtKB-KW"/>
</dbReference>
<dbReference type="Gene3D" id="3.40.980.10">
    <property type="entry name" value="MoaB/Mog-like domain"/>
    <property type="match status" value="1"/>
</dbReference>
<dbReference type="SMART" id="SM00852">
    <property type="entry name" value="MoCF_biosynth"/>
    <property type="match status" value="1"/>
</dbReference>
<dbReference type="PANTHER" id="PTHR43764:SF1">
    <property type="entry name" value="MOLYBDOPTERIN MOLYBDOTRANSFERASE"/>
    <property type="match status" value="1"/>
</dbReference>
<keyword evidence="6" id="KW-1185">Reference proteome</keyword>
<evidence type="ECO:0000313" key="6">
    <source>
        <dbReference type="Proteomes" id="UP000245634"/>
    </source>
</evidence>
<dbReference type="UniPathway" id="UPA00344"/>
<dbReference type="InterPro" id="IPR008284">
    <property type="entry name" value="MoCF_biosynth_CS"/>
</dbReference>
<dbReference type="InterPro" id="IPR051920">
    <property type="entry name" value="MPT_Adenylyltrnsfr/MoaC-Rel"/>
</dbReference>
<organism evidence="5 6">
    <name type="scientific">Tumebacillus permanentifrigoris</name>
    <dbReference type="NCBI Taxonomy" id="378543"/>
    <lineage>
        <taxon>Bacteria</taxon>
        <taxon>Bacillati</taxon>
        <taxon>Bacillota</taxon>
        <taxon>Bacilli</taxon>
        <taxon>Bacillales</taxon>
        <taxon>Alicyclobacillaceae</taxon>
        <taxon>Tumebacillus</taxon>
    </lineage>
</organism>
<dbReference type="GO" id="GO:0006777">
    <property type="term" value="P:Mo-molybdopterin cofactor biosynthetic process"/>
    <property type="evidence" value="ECO:0007669"/>
    <property type="project" value="UniProtKB-KW"/>
</dbReference>
<proteinExistence type="predicted"/>
<evidence type="ECO:0000313" key="5">
    <source>
        <dbReference type="EMBL" id="PWK05188.1"/>
    </source>
</evidence>
<evidence type="ECO:0000256" key="3">
    <source>
        <dbReference type="ARBA" id="ARBA00023150"/>
    </source>
</evidence>
<dbReference type="RefSeq" id="WP_109691204.1">
    <property type="nucleotide sequence ID" value="NZ_QGGL01000025.1"/>
</dbReference>
<evidence type="ECO:0000256" key="2">
    <source>
        <dbReference type="ARBA" id="ARBA00005046"/>
    </source>
</evidence>
<evidence type="ECO:0000256" key="1">
    <source>
        <dbReference type="ARBA" id="ARBA00003487"/>
    </source>
</evidence>
<dbReference type="CDD" id="cd00886">
    <property type="entry name" value="MogA_MoaB"/>
    <property type="match status" value="1"/>
</dbReference>
<dbReference type="EMBL" id="QGGL01000025">
    <property type="protein sequence ID" value="PWK05188.1"/>
    <property type="molecule type" value="Genomic_DNA"/>
</dbReference>
<accession>A0A316DPY2</accession>
<dbReference type="InterPro" id="IPR001453">
    <property type="entry name" value="MoaB/Mog_dom"/>
</dbReference>
<keyword evidence="5" id="KW-0808">Transferase</keyword>
<name>A0A316DPY2_9BACL</name>
<dbReference type="NCBIfam" id="TIGR00177">
    <property type="entry name" value="molyb_syn"/>
    <property type="match status" value="1"/>
</dbReference>
<comment type="pathway">
    <text evidence="2">Cofactor biosynthesis; molybdopterin biosynthesis.</text>
</comment>
<comment type="caution">
    <text evidence="5">The sequence shown here is derived from an EMBL/GenBank/DDBJ whole genome shotgun (WGS) entry which is preliminary data.</text>
</comment>
<dbReference type="PANTHER" id="PTHR43764">
    <property type="entry name" value="MOLYBDENUM COFACTOR BIOSYNTHESIS"/>
    <property type="match status" value="1"/>
</dbReference>
<dbReference type="Pfam" id="PF00994">
    <property type="entry name" value="MoCF_biosynth"/>
    <property type="match status" value="1"/>
</dbReference>
<dbReference type="OrthoDB" id="9784492at2"/>
<dbReference type="Proteomes" id="UP000245634">
    <property type="component" value="Unassembled WGS sequence"/>
</dbReference>
<dbReference type="SUPFAM" id="SSF53218">
    <property type="entry name" value="Molybdenum cofactor biosynthesis proteins"/>
    <property type="match status" value="1"/>
</dbReference>
<dbReference type="InterPro" id="IPR036425">
    <property type="entry name" value="MoaB/Mog-like_dom_sf"/>
</dbReference>
<feature type="domain" description="MoaB/Mog" evidence="4">
    <location>
        <begin position="7"/>
        <end position="151"/>
    </location>
</feature>
<keyword evidence="3" id="KW-0501">Molybdenum cofactor biosynthesis</keyword>
<comment type="function">
    <text evidence="1">May be involved in the biosynthesis of molybdopterin.</text>
</comment>
<evidence type="ECO:0000259" key="4">
    <source>
        <dbReference type="SMART" id="SM00852"/>
    </source>
</evidence>